<keyword evidence="2" id="KW-0645">Protease</keyword>
<evidence type="ECO:0000256" key="4">
    <source>
        <dbReference type="ARBA" id="ARBA00022801"/>
    </source>
</evidence>
<dbReference type="InterPro" id="IPR021109">
    <property type="entry name" value="Peptidase_aspartic_dom_sf"/>
</dbReference>
<evidence type="ECO:0000313" key="9">
    <source>
        <dbReference type="Proteomes" id="UP000735302"/>
    </source>
</evidence>
<proteinExistence type="inferred from homology"/>
<dbReference type="Proteomes" id="UP000735302">
    <property type="component" value="Unassembled WGS sequence"/>
</dbReference>
<dbReference type="Pfam" id="PF00026">
    <property type="entry name" value="Asp"/>
    <property type="match status" value="1"/>
</dbReference>
<evidence type="ECO:0000256" key="6">
    <source>
        <dbReference type="SAM" id="SignalP"/>
    </source>
</evidence>
<gene>
    <name evidence="8" type="ORF">PoB_005140500</name>
</gene>
<accession>A0AAV4C0J7</accession>
<keyword evidence="9" id="KW-1185">Reference proteome</keyword>
<dbReference type="InterPro" id="IPR001461">
    <property type="entry name" value="Aspartic_peptidase_A1"/>
</dbReference>
<sequence>MNLPVPQAALLVLILCSICAAEFINMPVPQSKTPMWKPLAAPRQPRKMNVPSAPQNISTSDRYNRPPRPKRRLLRRCVARNIKLTNYNDTLYYFPVGIGTPRQKFNMAIYTSYAGTWVPSVHCTSSYALSHPYRRYDNASSSTYIANGEKFGYFYENAQGYWSQDSFTVADMEVKNQSFGEVIIESNKFKDTNIDGVFGLMPRGDAQIREPSVFENMFRQGHLPAPVFSLFLNRFSSGSPDSMLTFGGVDRDYYTGEFVFAPLTSPNRWQFTVDEIEVSDCDELVSGESGQAELDTSTPLILGPVEDVNSLHDLLGGKPHETRIGRYVFDCAKVNSLPDVMFIVNGKSLPLSSKDYVIQYVFDCAKVNSLPDVMFIVNGKSLPLSSKDYVIQEYKDGQLTCLSAVKWIYQRKYDKPVWILGTVFMRAYYTHFDKGNLRIGFAKAKY</sequence>
<protein>
    <submittedName>
        <fullName evidence="8">Cathepsin d</fullName>
    </submittedName>
</protein>
<evidence type="ECO:0000256" key="1">
    <source>
        <dbReference type="ARBA" id="ARBA00007447"/>
    </source>
</evidence>
<feature type="region of interest" description="Disordered" evidence="5">
    <location>
        <begin position="42"/>
        <end position="68"/>
    </location>
</feature>
<keyword evidence="4" id="KW-0378">Hydrolase</keyword>
<evidence type="ECO:0000313" key="8">
    <source>
        <dbReference type="EMBL" id="GFO24900.1"/>
    </source>
</evidence>
<comment type="similarity">
    <text evidence="1">Belongs to the peptidase A1 family.</text>
</comment>
<keyword evidence="6" id="KW-0732">Signal</keyword>
<dbReference type="InterPro" id="IPR033121">
    <property type="entry name" value="PEPTIDASE_A1"/>
</dbReference>
<reference evidence="8 9" key="1">
    <citation type="journal article" date="2021" name="Elife">
        <title>Chloroplast acquisition without the gene transfer in kleptoplastic sea slugs, Plakobranchus ocellatus.</title>
        <authorList>
            <person name="Maeda T."/>
            <person name="Takahashi S."/>
            <person name="Yoshida T."/>
            <person name="Shimamura S."/>
            <person name="Takaki Y."/>
            <person name="Nagai Y."/>
            <person name="Toyoda A."/>
            <person name="Suzuki Y."/>
            <person name="Arimoto A."/>
            <person name="Ishii H."/>
            <person name="Satoh N."/>
            <person name="Nishiyama T."/>
            <person name="Hasebe M."/>
            <person name="Maruyama T."/>
            <person name="Minagawa J."/>
            <person name="Obokata J."/>
            <person name="Shigenobu S."/>
        </authorList>
    </citation>
    <scope>NUCLEOTIDE SEQUENCE [LARGE SCALE GENOMIC DNA]</scope>
</reference>
<evidence type="ECO:0000256" key="3">
    <source>
        <dbReference type="ARBA" id="ARBA00022750"/>
    </source>
</evidence>
<comment type="caution">
    <text evidence="8">The sequence shown here is derived from an EMBL/GenBank/DDBJ whole genome shotgun (WGS) entry which is preliminary data.</text>
</comment>
<feature type="signal peptide" evidence="6">
    <location>
        <begin position="1"/>
        <end position="21"/>
    </location>
</feature>
<dbReference type="PANTHER" id="PTHR47966">
    <property type="entry name" value="BETA-SITE APP-CLEAVING ENZYME, ISOFORM A-RELATED"/>
    <property type="match status" value="1"/>
</dbReference>
<name>A0AAV4C0J7_9GAST</name>
<keyword evidence="3" id="KW-0064">Aspartyl protease</keyword>
<dbReference type="Gene3D" id="2.40.70.10">
    <property type="entry name" value="Acid Proteases"/>
    <property type="match status" value="3"/>
</dbReference>
<evidence type="ECO:0000256" key="5">
    <source>
        <dbReference type="SAM" id="MobiDB-lite"/>
    </source>
</evidence>
<dbReference type="SUPFAM" id="SSF50630">
    <property type="entry name" value="Acid proteases"/>
    <property type="match status" value="2"/>
</dbReference>
<evidence type="ECO:0000256" key="2">
    <source>
        <dbReference type="ARBA" id="ARBA00022670"/>
    </source>
</evidence>
<dbReference type="PRINTS" id="PR00792">
    <property type="entry name" value="PEPSIN"/>
</dbReference>
<dbReference type="EMBL" id="BLXT01005660">
    <property type="protein sequence ID" value="GFO24900.1"/>
    <property type="molecule type" value="Genomic_DNA"/>
</dbReference>
<dbReference type="FunFam" id="2.40.70.10:FF:000115">
    <property type="entry name" value="Lysosomal aspartic protease"/>
    <property type="match status" value="1"/>
</dbReference>
<feature type="compositionally biased region" description="Polar residues" evidence="5">
    <location>
        <begin position="52"/>
        <end position="61"/>
    </location>
</feature>
<dbReference type="Gene3D" id="2.60.40.1960">
    <property type="match status" value="1"/>
</dbReference>
<dbReference type="GO" id="GO:0006508">
    <property type="term" value="P:proteolysis"/>
    <property type="evidence" value="ECO:0007669"/>
    <property type="project" value="UniProtKB-KW"/>
</dbReference>
<organism evidence="8 9">
    <name type="scientific">Plakobranchus ocellatus</name>
    <dbReference type="NCBI Taxonomy" id="259542"/>
    <lineage>
        <taxon>Eukaryota</taxon>
        <taxon>Metazoa</taxon>
        <taxon>Spiralia</taxon>
        <taxon>Lophotrochozoa</taxon>
        <taxon>Mollusca</taxon>
        <taxon>Gastropoda</taxon>
        <taxon>Heterobranchia</taxon>
        <taxon>Euthyneura</taxon>
        <taxon>Panpulmonata</taxon>
        <taxon>Sacoglossa</taxon>
        <taxon>Placobranchoidea</taxon>
        <taxon>Plakobranchidae</taxon>
        <taxon>Plakobranchus</taxon>
    </lineage>
</organism>
<dbReference type="GO" id="GO:0004190">
    <property type="term" value="F:aspartic-type endopeptidase activity"/>
    <property type="evidence" value="ECO:0007669"/>
    <property type="project" value="UniProtKB-KW"/>
</dbReference>
<feature type="chain" id="PRO_5043517448" evidence="6">
    <location>
        <begin position="22"/>
        <end position="446"/>
    </location>
</feature>
<evidence type="ECO:0000259" key="7">
    <source>
        <dbReference type="PROSITE" id="PS51767"/>
    </source>
</evidence>
<dbReference type="PROSITE" id="PS51767">
    <property type="entry name" value="PEPTIDASE_A1"/>
    <property type="match status" value="1"/>
</dbReference>
<dbReference type="AlphaFoldDB" id="A0AAV4C0J7"/>
<feature type="domain" description="Peptidase A1" evidence="7">
    <location>
        <begin position="92"/>
        <end position="442"/>
    </location>
</feature>
<dbReference type="PANTHER" id="PTHR47966:SF51">
    <property type="entry name" value="BETA-SITE APP-CLEAVING ENZYME, ISOFORM A-RELATED"/>
    <property type="match status" value="1"/>
</dbReference>